<evidence type="ECO:0000256" key="1">
    <source>
        <dbReference type="SAM" id="Phobius"/>
    </source>
</evidence>
<keyword evidence="1" id="KW-0812">Transmembrane</keyword>
<keyword evidence="3" id="KW-1185">Reference proteome</keyword>
<evidence type="ECO:0000313" key="3">
    <source>
        <dbReference type="Proteomes" id="UP000019439"/>
    </source>
</evidence>
<feature type="transmembrane region" description="Helical" evidence="1">
    <location>
        <begin position="12"/>
        <end position="34"/>
    </location>
</feature>
<keyword evidence="1" id="KW-1133">Transmembrane helix</keyword>
<sequence length="83" mass="9664">MLQWSFTMRLAKFGTFLVLFVVLFLAIPEVLVFVLSSDQFGDAISYFNFLNTNILIALFYEMGILAFILSYVITKMIFYIIKK</sequence>
<evidence type="ECO:0008006" key="4">
    <source>
        <dbReference type="Google" id="ProtNLM"/>
    </source>
</evidence>
<proteinExistence type="predicted"/>
<protein>
    <recommendedName>
        <fullName evidence="4">Phage-like membrane protein</fullName>
    </recommendedName>
</protein>
<accession>A0ABN4CRQ9</accession>
<feature type="transmembrane region" description="Helical" evidence="1">
    <location>
        <begin position="54"/>
        <end position="81"/>
    </location>
</feature>
<dbReference type="EMBL" id="CP007230">
    <property type="protein sequence ID" value="AHK21023.1"/>
    <property type="molecule type" value="Genomic_DNA"/>
</dbReference>
<dbReference type="Proteomes" id="UP000019439">
    <property type="component" value="Chromosome"/>
</dbReference>
<gene>
    <name evidence="2" type="ORF">BF17_18345</name>
</gene>
<evidence type="ECO:0000313" key="2">
    <source>
        <dbReference type="EMBL" id="AHK21023.1"/>
    </source>
</evidence>
<organism evidence="2 3">
    <name type="scientific">Yersinia similis</name>
    <dbReference type="NCBI Taxonomy" id="367190"/>
    <lineage>
        <taxon>Bacteria</taxon>
        <taxon>Pseudomonadati</taxon>
        <taxon>Pseudomonadota</taxon>
        <taxon>Gammaproteobacteria</taxon>
        <taxon>Enterobacterales</taxon>
        <taxon>Yersiniaceae</taxon>
        <taxon>Yersinia</taxon>
    </lineage>
</organism>
<keyword evidence="1" id="KW-0472">Membrane</keyword>
<name>A0ABN4CRQ9_9GAMM</name>
<reference evidence="2 3" key="1">
    <citation type="journal article" date="2014" name="Genome Announc.">
        <title>Genome Sequence of Yersinia similis Y228T, a Member of the Yersinia pseudotuberculosis Complex.</title>
        <authorList>
            <person name="Sprague L.D."/>
            <person name="Neubauer H."/>
        </authorList>
    </citation>
    <scope>NUCLEOTIDE SEQUENCE [LARGE SCALE GENOMIC DNA]</scope>
    <source>
        <strain evidence="2 3">228</strain>
    </source>
</reference>